<evidence type="ECO:0000313" key="1">
    <source>
        <dbReference type="EMBL" id="KJF43606.1"/>
    </source>
</evidence>
<organism evidence="1 2">
    <name type="scientific">Draconibacterium sediminis</name>
    <dbReference type="NCBI Taxonomy" id="1544798"/>
    <lineage>
        <taxon>Bacteria</taxon>
        <taxon>Pseudomonadati</taxon>
        <taxon>Bacteroidota</taxon>
        <taxon>Bacteroidia</taxon>
        <taxon>Marinilabiliales</taxon>
        <taxon>Prolixibacteraceae</taxon>
        <taxon>Draconibacterium</taxon>
    </lineage>
</organism>
<comment type="caution">
    <text evidence="1">The sequence shown here is derived from an EMBL/GenBank/DDBJ whole genome shotgun (WGS) entry which is preliminary data.</text>
</comment>
<dbReference type="EMBL" id="JRHC01000002">
    <property type="protein sequence ID" value="KJF43606.1"/>
    <property type="molecule type" value="Genomic_DNA"/>
</dbReference>
<reference evidence="1 2" key="1">
    <citation type="submission" date="2014-09" db="EMBL/GenBank/DDBJ databases">
        <title>Draft Genome Sequence of Draconibacterium sp. JN14CK-3.</title>
        <authorList>
            <person name="Dong C."/>
            <person name="Lai Q."/>
            <person name="Shao Z."/>
        </authorList>
    </citation>
    <scope>NUCLEOTIDE SEQUENCE [LARGE SCALE GENOMIC DNA]</scope>
    <source>
        <strain evidence="1 2">JN14CK-3</strain>
    </source>
</reference>
<sequence length="104" mass="12099">MRNNILKIFTLEMLCCFTIAVLELDFGGNVEQTWHDEYDSYTTNTKVIGQDCNFIPFFSFSDFNSTTGNILYLPIIYVSNDIDKSSRNCFKKSKIFIKHEAFLI</sequence>
<proteinExistence type="predicted"/>
<dbReference type="Proteomes" id="UP000032544">
    <property type="component" value="Unassembled WGS sequence"/>
</dbReference>
<name>A0A0D8JAQ3_9BACT</name>
<dbReference type="AlphaFoldDB" id="A0A0D8JAQ3"/>
<gene>
    <name evidence="1" type="ORF">LH29_10825</name>
</gene>
<evidence type="ECO:0000313" key="2">
    <source>
        <dbReference type="Proteomes" id="UP000032544"/>
    </source>
</evidence>
<protein>
    <submittedName>
        <fullName evidence="1">Uncharacterized protein</fullName>
    </submittedName>
</protein>
<dbReference type="STRING" id="1544798.LH29_10825"/>
<accession>A0A0D8JAQ3</accession>
<keyword evidence="2" id="KW-1185">Reference proteome</keyword>